<evidence type="ECO:0000313" key="3">
    <source>
        <dbReference type="EMBL" id="BAO83829.1"/>
    </source>
</evidence>
<keyword evidence="1" id="KW-0175">Coiled coil</keyword>
<dbReference type="OrthoDB" id="8670240at2"/>
<dbReference type="HOGENOM" id="CLU_016006_0_0_4"/>
<dbReference type="KEGG" id="cbab:SMCB_1601"/>
<dbReference type="Pfam" id="PF13476">
    <property type="entry name" value="AAA_23"/>
    <property type="match status" value="1"/>
</dbReference>
<dbReference type="STRING" id="1458426.SMCB_1601"/>
<protein>
    <submittedName>
        <fullName evidence="3">Chromosome segregation ATPase</fullName>
    </submittedName>
</protein>
<dbReference type="GO" id="GO:0000731">
    <property type="term" value="P:DNA synthesis involved in DNA repair"/>
    <property type="evidence" value="ECO:0007669"/>
    <property type="project" value="TreeGrafter"/>
</dbReference>
<evidence type="ECO:0000256" key="1">
    <source>
        <dbReference type="SAM" id="Coils"/>
    </source>
</evidence>
<organism evidence="3 4">
    <name type="scientific">Serpentinimonas maccroryi</name>
    <dbReference type="NCBI Taxonomy" id="1458426"/>
    <lineage>
        <taxon>Bacteria</taxon>
        <taxon>Pseudomonadati</taxon>
        <taxon>Pseudomonadota</taxon>
        <taxon>Betaproteobacteria</taxon>
        <taxon>Burkholderiales</taxon>
        <taxon>Comamonadaceae</taxon>
        <taxon>Serpentinimonas</taxon>
    </lineage>
</organism>
<dbReference type="AlphaFoldDB" id="A0A060NYA6"/>
<dbReference type="InterPro" id="IPR038729">
    <property type="entry name" value="Rad50/SbcC_AAA"/>
</dbReference>
<reference evidence="3 4" key="1">
    <citation type="journal article" date="2014" name="Nat. Commun.">
        <title>Physiological and genomic features of highly alkaliphilic hydrogen-utilizing Betaproteobacteria from a continental serpentinizing site.</title>
        <authorList>
            <person name="Suzuki S."/>
            <person name="Kuenen J.G."/>
            <person name="Schipper K."/>
            <person name="van der Velde S."/>
            <person name="Ishii S."/>
            <person name="Wu A."/>
            <person name="Sorokin D.Y."/>
            <person name="Tenney A."/>
            <person name="Meng X.Y."/>
            <person name="Morrill P.L."/>
            <person name="Kamagata Y."/>
            <person name="Muyzer G."/>
            <person name="Nealson K.H."/>
        </authorList>
    </citation>
    <scope>NUCLEOTIDE SEQUENCE [LARGE SCALE GENOMIC DNA]</scope>
    <source>
        <strain evidence="3 4">B1</strain>
    </source>
</reference>
<dbReference type="PANTHER" id="PTHR32182:SF0">
    <property type="entry name" value="DNA REPLICATION AND REPAIR PROTEIN RECF"/>
    <property type="match status" value="1"/>
</dbReference>
<dbReference type="GO" id="GO:0016887">
    <property type="term" value="F:ATP hydrolysis activity"/>
    <property type="evidence" value="ECO:0007669"/>
    <property type="project" value="InterPro"/>
</dbReference>
<dbReference type="PANTHER" id="PTHR32182">
    <property type="entry name" value="DNA REPLICATION AND REPAIR PROTEIN RECF"/>
    <property type="match status" value="1"/>
</dbReference>
<accession>A0A060NYA6</accession>
<evidence type="ECO:0000313" key="4">
    <source>
        <dbReference type="Proteomes" id="UP000066014"/>
    </source>
</evidence>
<proteinExistence type="predicted"/>
<dbReference type="InterPro" id="IPR003593">
    <property type="entry name" value="AAA+_ATPase"/>
</dbReference>
<name>A0A060NYA6_9BURK</name>
<dbReference type="RefSeq" id="WP_045536124.1">
    <property type="nucleotide sequence ID" value="NZ_AP014569.1"/>
</dbReference>
<feature type="coiled-coil region" evidence="1">
    <location>
        <begin position="488"/>
        <end position="544"/>
    </location>
</feature>
<dbReference type="SMART" id="SM00382">
    <property type="entry name" value="AAA"/>
    <property type="match status" value="1"/>
</dbReference>
<dbReference type="GO" id="GO:0006302">
    <property type="term" value="P:double-strand break repair"/>
    <property type="evidence" value="ECO:0007669"/>
    <property type="project" value="InterPro"/>
</dbReference>
<feature type="domain" description="AAA+ ATPase" evidence="2">
    <location>
        <begin position="106"/>
        <end position="732"/>
    </location>
</feature>
<dbReference type="InterPro" id="IPR027417">
    <property type="entry name" value="P-loop_NTPase"/>
</dbReference>
<dbReference type="Proteomes" id="UP000066014">
    <property type="component" value="Chromosome"/>
</dbReference>
<dbReference type="EMBL" id="AP014569">
    <property type="protein sequence ID" value="BAO83829.1"/>
    <property type="molecule type" value="Genomic_DNA"/>
</dbReference>
<gene>
    <name evidence="3" type="ORF">SMCB_1601</name>
</gene>
<dbReference type="Gene3D" id="3.40.50.300">
    <property type="entry name" value="P-loop containing nucleotide triphosphate hydrolases"/>
    <property type="match status" value="2"/>
</dbReference>
<sequence>MASAKQDFERFVRWLYGQDRRSSADVRRFANLLLANFDDLSGTSRQRSQRSVYIAGLMRQALAGVADEAPAQDGDNPDGVWPWTRLRSFTLGPFRGFRTPESFDLTKQVILFYGRNGTGKTSLCEGLEYALLGDVEEASAKRIAPQTYLKNIHARRFEPPILKATDHKGREIDVAANPDTYRFCFIEKNRIDAFSRIAAKPNAQRTELVATLFGMDQFSEFVSHFNESIDGQLTLIGEKQAALAARQAALAVDQNTVKGEGVASQSLHDEEVALAESFAPGTTYAGLKLLFGTADSPGRLEELDAILGSVPPVAIGITRAGVLAAFETAHGCAVELNEIKAALLAKSDQVSFKGLYESVLALQQSVGDRCPACDTPLDGPSQVAVNPYDKAAEGLKRLQELGVLQERQKIANSEENNASREIWRILGVIRDYVVAQSERETPIGRYLEELPAEPARNWWAEIYPQPLKDQPPTPMLEQLLSLADRIATQDEASRRAQEERQLRNAERQRLIDFQLKVQAQDLKRQQLRENVEAANQRISLFNENNAVLIEQAAQEKVGIERDRPLKSLYDNFLLELRSYRDQLPAQLMAGLNDSAKELYNSFNRNDRDEDKLATLHLPLTGDGKIEISFRGKPNSRVDALHVLSEGHVRCLGLAILLAKAKSIKCPLIVFDDAINAIDHDHRGGIRETIFESDHFAEIQVVVTCHSNEFIKDIQQHLPVGRRNNSKVYLLRHHDGDYHPKVINNIPSANYIAKAKAEREILNDRGALAAARQALEMLSQKTWRWLASHDQGALSLQIFGPNNDPQLRTLCDSLLKKLNEAVTFNHGNKEPLKQAYGRILGIPEQNLVWTYLNKGTHEEADRDDFDSELVESVIQTLEDLDKLDLRDGR</sequence>
<evidence type="ECO:0000259" key="2">
    <source>
        <dbReference type="SMART" id="SM00382"/>
    </source>
</evidence>
<keyword evidence="4" id="KW-1185">Reference proteome</keyword>
<dbReference type="SUPFAM" id="SSF52540">
    <property type="entry name" value="P-loop containing nucleoside triphosphate hydrolases"/>
    <property type="match status" value="1"/>
</dbReference>